<protein>
    <recommendedName>
        <fullName evidence="4">TonB C-terminal domain-containing protein</fullName>
    </recommendedName>
</protein>
<name>A0ABP3XBK2_9SPHN</name>
<proteinExistence type="predicted"/>
<accession>A0ABP3XBK2</accession>
<gene>
    <name evidence="2" type="ORF">GCM10009115_01860</name>
</gene>
<keyword evidence="3" id="KW-1185">Reference proteome</keyword>
<evidence type="ECO:0000313" key="2">
    <source>
        <dbReference type="EMBL" id="GAA0860980.1"/>
    </source>
</evidence>
<keyword evidence="1" id="KW-0732">Signal</keyword>
<feature type="signal peptide" evidence="1">
    <location>
        <begin position="1"/>
        <end position="21"/>
    </location>
</feature>
<evidence type="ECO:0000313" key="3">
    <source>
        <dbReference type="Proteomes" id="UP001500738"/>
    </source>
</evidence>
<organism evidence="2 3">
    <name type="scientific">Sphingopyxis soli</name>
    <dbReference type="NCBI Taxonomy" id="592051"/>
    <lineage>
        <taxon>Bacteria</taxon>
        <taxon>Pseudomonadati</taxon>
        <taxon>Pseudomonadota</taxon>
        <taxon>Alphaproteobacteria</taxon>
        <taxon>Sphingomonadales</taxon>
        <taxon>Sphingomonadaceae</taxon>
        <taxon>Sphingopyxis</taxon>
    </lineage>
</organism>
<dbReference type="EMBL" id="BAAAFE010000001">
    <property type="protein sequence ID" value="GAA0860980.1"/>
    <property type="molecule type" value="Genomic_DNA"/>
</dbReference>
<comment type="caution">
    <text evidence="2">The sequence shown here is derived from an EMBL/GenBank/DDBJ whole genome shotgun (WGS) entry which is preliminary data.</text>
</comment>
<dbReference type="Proteomes" id="UP001500738">
    <property type="component" value="Unassembled WGS sequence"/>
</dbReference>
<dbReference type="SUPFAM" id="SSF74653">
    <property type="entry name" value="TolA/TonB C-terminal domain"/>
    <property type="match status" value="1"/>
</dbReference>
<sequence>MLDRLSLIALALASAADAAQAQAPLAPSSSWNVDYAESECRLSRTFGPADDTTTLRIIRGASLKAVEYTLAGKSLKIRDWNYNVLLRLGPDGTSHKLPVLWYRLPTGEGALQIIGENELRPAEIASTRTLSVELDGAEPLQLAVGSLDKPFAALNACYDDLLTSWGIDPTKVRDLKTAARPLNMQSWSIFENIWASDAAKGSKWMTIRLDVNEIGKAQTCKTLASSGSAELDAKICAAAIKKARFVPAASASGEKVGAPFVLRIQMRE</sequence>
<feature type="chain" id="PRO_5045941997" description="TonB C-terminal domain-containing protein" evidence="1">
    <location>
        <begin position="22"/>
        <end position="268"/>
    </location>
</feature>
<evidence type="ECO:0008006" key="4">
    <source>
        <dbReference type="Google" id="ProtNLM"/>
    </source>
</evidence>
<evidence type="ECO:0000256" key="1">
    <source>
        <dbReference type="SAM" id="SignalP"/>
    </source>
</evidence>
<reference evidence="3" key="1">
    <citation type="journal article" date="2019" name="Int. J. Syst. Evol. Microbiol.">
        <title>The Global Catalogue of Microorganisms (GCM) 10K type strain sequencing project: providing services to taxonomists for standard genome sequencing and annotation.</title>
        <authorList>
            <consortium name="The Broad Institute Genomics Platform"/>
            <consortium name="The Broad Institute Genome Sequencing Center for Infectious Disease"/>
            <person name="Wu L."/>
            <person name="Ma J."/>
        </authorList>
    </citation>
    <scope>NUCLEOTIDE SEQUENCE [LARGE SCALE GENOMIC DNA]</scope>
    <source>
        <strain evidence="3">JCM 15910</strain>
    </source>
</reference>